<keyword evidence="3" id="KW-1185">Reference proteome</keyword>
<dbReference type="AlphaFoldDB" id="A0A5C8ZDI0"/>
<evidence type="ECO:0000256" key="1">
    <source>
        <dbReference type="SAM" id="MobiDB-lite"/>
    </source>
</evidence>
<sequence>MMGLSVGIYDEDSPPRKTKTRLKPTAVQVDVLDAELEDVLERFYVHDPARLSMPVFSRWSPIGRDWRLTASELDDLAAELRRVLTSAEPGSDTARMLEQLLAMAERALAEGLVMCVSPD</sequence>
<name>A0A5C8ZDI0_9ACTN</name>
<evidence type="ECO:0000313" key="3">
    <source>
        <dbReference type="Proteomes" id="UP000321234"/>
    </source>
</evidence>
<feature type="region of interest" description="Disordered" evidence="1">
    <location>
        <begin position="1"/>
        <end position="22"/>
    </location>
</feature>
<dbReference type="Proteomes" id="UP000321234">
    <property type="component" value="Unassembled WGS sequence"/>
</dbReference>
<evidence type="ECO:0000313" key="2">
    <source>
        <dbReference type="EMBL" id="TXR55221.1"/>
    </source>
</evidence>
<accession>A0A5C8ZDI0</accession>
<protein>
    <submittedName>
        <fullName evidence="2">Uncharacterized protein</fullName>
    </submittedName>
</protein>
<gene>
    <name evidence="2" type="ORF">FMM08_15150</name>
</gene>
<reference evidence="2 3" key="1">
    <citation type="submission" date="2019-07" db="EMBL/GenBank/DDBJ databases">
        <title>Quadrisphaera sp. strain DD2A genome sequencing and assembly.</title>
        <authorList>
            <person name="Kim I."/>
        </authorList>
    </citation>
    <scope>NUCLEOTIDE SEQUENCE [LARGE SCALE GENOMIC DNA]</scope>
    <source>
        <strain evidence="2 3">DD2A</strain>
    </source>
</reference>
<dbReference type="RefSeq" id="WP_147927229.1">
    <property type="nucleotide sequence ID" value="NZ_VKAC01000009.1"/>
</dbReference>
<dbReference type="EMBL" id="VKAC01000009">
    <property type="protein sequence ID" value="TXR55221.1"/>
    <property type="molecule type" value="Genomic_DNA"/>
</dbReference>
<comment type="caution">
    <text evidence="2">The sequence shown here is derived from an EMBL/GenBank/DDBJ whole genome shotgun (WGS) entry which is preliminary data.</text>
</comment>
<organism evidence="2 3">
    <name type="scientific">Quadrisphaera setariae</name>
    <dbReference type="NCBI Taxonomy" id="2593304"/>
    <lineage>
        <taxon>Bacteria</taxon>
        <taxon>Bacillati</taxon>
        <taxon>Actinomycetota</taxon>
        <taxon>Actinomycetes</taxon>
        <taxon>Kineosporiales</taxon>
        <taxon>Kineosporiaceae</taxon>
        <taxon>Quadrisphaera</taxon>
    </lineage>
</organism>
<proteinExistence type="predicted"/>